<comment type="caution">
    <text evidence="1">The sequence shown here is derived from an EMBL/GenBank/DDBJ whole genome shotgun (WGS) entry which is preliminary data.</text>
</comment>
<evidence type="ECO:0000313" key="2">
    <source>
        <dbReference type="Proteomes" id="UP000887097"/>
    </source>
</evidence>
<protein>
    <submittedName>
        <fullName evidence="1">Uncharacterized protein</fullName>
    </submittedName>
</protein>
<organism evidence="1 2">
    <name type="scientific">Xylanibacter ruminicola</name>
    <name type="common">Prevotella ruminicola</name>
    <dbReference type="NCBI Taxonomy" id="839"/>
    <lineage>
        <taxon>Bacteria</taxon>
        <taxon>Pseudomonadati</taxon>
        <taxon>Bacteroidota</taxon>
        <taxon>Bacteroidia</taxon>
        <taxon>Bacteroidales</taxon>
        <taxon>Prevotellaceae</taxon>
        <taxon>Xylanibacter</taxon>
    </lineage>
</organism>
<dbReference type="Proteomes" id="UP000887097">
    <property type="component" value="Unassembled WGS sequence"/>
</dbReference>
<proteinExistence type="predicted"/>
<evidence type="ECO:0000313" key="1">
    <source>
        <dbReference type="EMBL" id="GJG34380.1"/>
    </source>
</evidence>
<sequence>MATTNTQGINLEGIEDVFRICGWQTGKAALEQRITDYIETHDPRILSFLKDMERYDKQRLQGSPASDNNNNGRVVKIPAKRGRPKKTSEKIGKTFSYKAKRGETNDRLQKLYTALVQMGWIAANTQQRDFIDLFSGQESYARVVWLDDVNVLAELFRELVTRKKYVGLPEGYSIWVMVNAHFWNKEGNKEFGNDRLRCTTAPIDKMETIKWLVRLLDPYQDLDALFDEMTA</sequence>
<accession>A0AA37I2J7</accession>
<name>A0AA37I2J7_XYLRU</name>
<gene>
    <name evidence="1" type="ORF">PRMUPPPA20_24890</name>
</gene>
<dbReference type="EMBL" id="BPTT01000001">
    <property type="protein sequence ID" value="GJG34380.1"/>
    <property type="molecule type" value="Genomic_DNA"/>
</dbReference>
<dbReference type="GeneID" id="31501509"/>
<dbReference type="AlphaFoldDB" id="A0AA37I2J7"/>
<reference evidence="1" key="1">
    <citation type="submission" date="2021-08" db="EMBL/GenBank/DDBJ databases">
        <title>Prevotella lacticifex sp. nov., isolated from rumen of cow.</title>
        <authorList>
            <person name="Shinkai T."/>
            <person name="Ikeyama N."/>
            <person name="Kumagai M."/>
            <person name="Ohmori H."/>
            <person name="Sakamoto M."/>
            <person name="Ohkuma M."/>
            <person name="Mitsumori M."/>
        </authorList>
    </citation>
    <scope>NUCLEOTIDE SEQUENCE</scope>
    <source>
        <strain evidence="1">JCM 8259</strain>
    </source>
</reference>
<dbReference type="RefSeq" id="WP_041386090.1">
    <property type="nucleotide sequence ID" value="NZ_BPTT01000001.1"/>
</dbReference>